<keyword evidence="3 6" id="KW-0479">Metal-binding</keyword>
<comment type="PTM">
    <text evidence="6">Activated by phosphorylation.</text>
</comment>
<reference evidence="11 12" key="1">
    <citation type="submission" date="2019-02" db="EMBL/GenBank/DDBJ databases">
        <title>Genomic Encyclopedia of Type Strains, Phase IV (KMG-IV): sequencing the most valuable type-strain genomes for metagenomic binning, comparative biology and taxonomic classification.</title>
        <authorList>
            <person name="Goeker M."/>
        </authorList>
    </citation>
    <scope>NUCLEOTIDE SEQUENCE [LARGE SCALE GENOMIC DNA]</scope>
    <source>
        <strain evidence="11 12">DSM 21056</strain>
    </source>
</reference>
<evidence type="ECO:0000259" key="9">
    <source>
        <dbReference type="Pfam" id="PF02879"/>
    </source>
</evidence>
<dbReference type="GO" id="GO:0005975">
    <property type="term" value="P:carbohydrate metabolic process"/>
    <property type="evidence" value="ECO:0007669"/>
    <property type="project" value="InterPro"/>
</dbReference>
<dbReference type="HAMAP" id="MF_01554_B">
    <property type="entry name" value="GlmM_B"/>
    <property type="match status" value="1"/>
</dbReference>
<dbReference type="RefSeq" id="WP_130503152.1">
    <property type="nucleotide sequence ID" value="NZ_SHLI01000001.1"/>
</dbReference>
<dbReference type="FunFam" id="3.40.120.10:FF:000003">
    <property type="entry name" value="Phosphoglucosamine mutase"/>
    <property type="match status" value="1"/>
</dbReference>
<comment type="cofactor">
    <cofactor evidence="6">
        <name>Mg(2+)</name>
        <dbReference type="ChEBI" id="CHEBI:18420"/>
    </cofactor>
    <text evidence="6">Binds 1 Mg(2+) ion per subunit.</text>
</comment>
<comment type="caution">
    <text evidence="11">The sequence shown here is derived from an EMBL/GenBank/DDBJ whole genome shotgun (WGS) entry which is preliminary data.</text>
</comment>
<gene>
    <name evidence="6" type="primary">glmM</name>
    <name evidence="11" type="ORF">EV698_1138</name>
</gene>
<dbReference type="NCBIfam" id="NF008139">
    <property type="entry name" value="PRK10887.1"/>
    <property type="match status" value="1"/>
</dbReference>
<dbReference type="EMBL" id="SHLI01000001">
    <property type="protein sequence ID" value="RZU98874.1"/>
    <property type="molecule type" value="Genomic_DNA"/>
</dbReference>
<dbReference type="InterPro" id="IPR005845">
    <property type="entry name" value="A-D-PHexomutase_a/b/a-II"/>
</dbReference>
<comment type="function">
    <text evidence="6">Catalyzes the conversion of glucosamine-6-phosphate to glucosamine-1-phosphate.</text>
</comment>
<evidence type="ECO:0000313" key="12">
    <source>
        <dbReference type="Proteomes" id="UP000292298"/>
    </source>
</evidence>
<feature type="binding site" description="via phosphate group" evidence="6">
    <location>
        <position position="102"/>
    </location>
    <ligand>
        <name>Mg(2+)</name>
        <dbReference type="ChEBI" id="CHEBI:18420"/>
    </ligand>
</feature>
<evidence type="ECO:0000256" key="2">
    <source>
        <dbReference type="ARBA" id="ARBA00022553"/>
    </source>
</evidence>
<dbReference type="CDD" id="cd05802">
    <property type="entry name" value="GlmM"/>
    <property type="match status" value="1"/>
</dbReference>
<feature type="binding site" evidence="6">
    <location>
        <position position="245"/>
    </location>
    <ligand>
        <name>Mg(2+)</name>
        <dbReference type="ChEBI" id="CHEBI:18420"/>
    </ligand>
</feature>
<dbReference type="InterPro" id="IPR036900">
    <property type="entry name" value="A-D-PHexomutase_C_sf"/>
</dbReference>
<dbReference type="GO" id="GO:0009252">
    <property type="term" value="P:peptidoglycan biosynthetic process"/>
    <property type="evidence" value="ECO:0007669"/>
    <property type="project" value="UniProtKB-ARBA"/>
</dbReference>
<sequence>MSRKYFGTDGIRGRVGEPPITADFMLKLGWAAGRVLSERKGSGEVLIGKDTRLSNYMFESALESGLSAAGIDIRLLGPMPTPGIAYLTRTLGASAGIVISASHNSHHDNGIKFFSGDGFKLDDEAELAIEAYVDRPLETVDSAALGKATRLMDAPGRYIEFCKASLPAGLDLRGFKLVVDCANGAGYQVAPAVFEELGATVIKRGVHPDGLNINVDCGSTRPGGLQQAVIEHQADAGIALDGDGDRVIMVDHRGEVLDGDQLLWIIARSRSAQGTLAGPVVGTQMSNLGLEQALQTLGVAFHRARVGDRYVLEMLLAEKGTVGGESSGHIVCLDRTTTGDGTVSALQVLGAAIHAGRPLADLAAGMTRMPQHMINVPIARNSRPMRDSRITAAVEALEAELGEHGRVLLRPSGTEPLLRVMVEGDDADQVQSRAKALAEEVEAICGVPLRADAGAN</sequence>
<protein>
    <recommendedName>
        <fullName evidence="6">Phosphoglucosamine mutase</fullName>
        <ecNumber evidence="6">5.4.2.10</ecNumber>
    </recommendedName>
</protein>
<dbReference type="Gene3D" id="3.40.120.10">
    <property type="entry name" value="Alpha-D-Glucose-1,6-Bisphosphate, subunit A, domain 3"/>
    <property type="match status" value="3"/>
</dbReference>
<dbReference type="FunFam" id="3.30.310.50:FF:000001">
    <property type="entry name" value="Phosphoglucosamine mutase"/>
    <property type="match status" value="1"/>
</dbReference>
<keyword evidence="4 6" id="KW-0460">Magnesium</keyword>
<dbReference type="Proteomes" id="UP000292298">
    <property type="component" value="Unassembled WGS sequence"/>
</dbReference>
<organism evidence="11 12">
    <name type="scientific">Spiribacter vilamensis</name>
    <dbReference type="NCBI Taxonomy" id="531306"/>
    <lineage>
        <taxon>Bacteria</taxon>
        <taxon>Pseudomonadati</taxon>
        <taxon>Pseudomonadota</taxon>
        <taxon>Gammaproteobacteria</taxon>
        <taxon>Chromatiales</taxon>
        <taxon>Ectothiorhodospiraceae</taxon>
        <taxon>Spiribacter</taxon>
    </lineage>
</organism>
<feature type="domain" description="Alpha-D-phosphohexomutase alpha/beta/alpha" evidence="9">
    <location>
        <begin position="157"/>
        <end position="254"/>
    </location>
</feature>
<keyword evidence="5 6" id="KW-0413">Isomerase</keyword>
<dbReference type="PRINTS" id="PR00509">
    <property type="entry name" value="PGMPMM"/>
</dbReference>
<dbReference type="GO" id="GO:0000287">
    <property type="term" value="F:magnesium ion binding"/>
    <property type="evidence" value="ECO:0007669"/>
    <property type="project" value="UniProtKB-UniRule"/>
</dbReference>
<dbReference type="EC" id="5.4.2.10" evidence="6"/>
<dbReference type="GO" id="GO:0008966">
    <property type="term" value="F:phosphoglucosamine mutase activity"/>
    <property type="evidence" value="ECO:0007669"/>
    <property type="project" value="UniProtKB-UniRule"/>
</dbReference>
<proteinExistence type="inferred from homology"/>
<feature type="domain" description="Alpha-D-phosphohexomutase alpha/beta/alpha" evidence="10">
    <location>
        <begin position="258"/>
        <end position="366"/>
    </location>
</feature>
<dbReference type="InterPro" id="IPR005846">
    <property type="entry name" value="A-D-PHexomutase_a/b/a-III"/>
</dbReference>
<dbReference type="InterPro" id="IPR005844">
    <property type="entry name" value="A-D-PHexomutase_a/b/a-I"/>
</dbReference>
<evidence type="ECO:0000256" key="3">
    <source>
        <dbReference type="ARBA" id="ARBA00022723"/>
    </source>
</evidence>
<name>A0A4Q8D0R8_9GAMM</name>
<dbReference type="FunFam" id="3.40.120.10:FF:000001">
    <property type="entry name" value="Phosphoglucosamine mutase"/>
    <property type="match status" value="1"/>
</dbReference>
<dbReference type="OrthoDB" id="9803322at2"/>
<comment type="similarity">
    <text evidence="1 6">Belongs to the phosphohexose mutase family.</text>
</comment>
<dbReference type="Pfam" id="PF00408">
    <property type="entry name" value="PGM_PMM_IV"/>
    <property type="match status" value="1"/>
</dbReference>
<dbReference type="SUPFAM" id="SSF55957">
    <property type="entry name" value="Phosphoglucomutase, C-terminal domain"/>
    <property type="match status" value="1"/>
</dbReference>
<dbReference type="NCBIfam" id="TIGR01455">
    <property type="entry name" value="glmM"/>
    <property type="match status" value="1"/>
</dbReference>
<evidence type="ECO:0000313" key="11">
    <source>
        <dbReference type="EMBL" id="RZU98874.1"/>
    </source>
</evidence>
<dbReference type="InterPro" id="IPR005843">
    <property type="entry name" value="A-D-PHexomutase_C"/>
</dbReference>
<dbReference type="AlphaFoldDB" id="A0A4Q8D0R8"/>
<feature type="active site" description="Phosphoserine intermediate" evidence="6">
    <location>
        <position position="102"/>
    </location>
</feature>
<keyword evidence="12" id="KW-1185">Reference proteome</keyword>
<accession>A0A4Q8D0R8</accession>
<dbReference type="InterPro" id="IPR006352">
    <property type="entry name" value="GlmM_bact"/>
</dbReference>
<dbReference type="SUPFAM" id="SSF53738">
    <property type="entry name" value="Phosphoglucomutase, first 3 domains"/>
    <property type="match status" value="3"/>
</dbReference>
<dbReference type="PANTHER" id="PTHR42946">
    <property type="entry name" value="PHOSPHOHEXOSE MUTASE"/>
    <property type="match status" value="1"/>
</dbReference>
<comment type="catalytic activity">
    <reaction evidence="6">
        <text>alpha-D-glucosamine 1-phosphate = D-glucosamine 6-phosphate</text>
        <dbReference type="Rhea" id="RHEA:23424"/>
        <dbReference type="ChEBI" id="CHEBI:58516"/>
        <dbReference type="ChEBI" id="CHEBI:58725"/>
        <dbReference type="EC" id="5.4.2.10"/>
    </reaction>
</comment>
<dbReference type="Pfam" id="PF02878">
    <property type="entry name" value="PGM_PMM_I"/>
    <property type="match status" value="1"/>
</dbReference>
<evidence type="ECO:0000256" key="4">
    <source>
        <dbReference type="ARBA" id="ARBA00022842"/>
    </source>
</evidence>
<evidence type="ECO:0000259" key="8">
    <source>
        <dbReference type="Pfam" id="PF02878"/>
    </source>
</evidence>
<dbReference type="GO" id="GO:0004615">
    <property type="term" value="F:phosphomannomutase activity"/>
    <property type="evidence" value="ECO:0007669"/>
    <property type="project" value="TreeGrafter"/>
</dbReference>
<evidence type="ECO:0000259" key="7">
    <source>
        <dbReference type="Pfam" id="PF00408"/>
    </source>
</evidence>
<dbReference type="InterPro" id="IPR016055">
    <property type="entry name" value="A-D-PHexomutase_a/b/a-I/II/III"/>
</dbReference>
<dbReference type="GO" id="GO:0006048">
    <property type="term" value="P:UDP-N-acetylglucosamine biosynthetic process"/>
    <property type="evidence" value="ECO:0007669"/>
    <property type="project" value="TreeGrafter"/>
</dbReference>
<dbReference type="GO" id="GO:0005829">
    <property type="term" value="C:cytosol"/>
    <property type="evidence" value="ECO:0007669"/>
    <property type="project" value="TreeGrafter"/>
</dbReference>
<feature type="modified residue" description="Phosphoserine" evidence="6">
    <location>
        <position position="102"/>
    </location>
</feature>
<dbReference type="Pfam" id="PF02879">
    <property type="entry name" value="PGM_PMM_II"/>
    <property type="match status" value="1"/>
</dbReference>
<evidence type="ECO:0000256" key="6">
    <source>
        <dbReference type="HAMAP-Rule" id="MF_01554"/>
    </source>
</evidence>
<dbReference type="PANTHER" id="PTHR42946:SF1">
    <property type="entry name" value="PHOSPHOGLUCOMUTASE (ALPHA-D-GLUCOSE-1,6-BISPHOSPHATE-DEPENDENT)"/>
    <property type="match status" value="1"/>
</dbReference>
<keyword evidence="2 6" id="KW-0597">Phosphoprotein</keyword>
<dbReference type="Pfam" id="PF02880">
    <property type="entry name" value="PGM_PMM_III"/>
    <property type="match status" value="1"/>
</dbReference>
<feature type="binding site" evidence="6">
    <location>
        <position position="243"/>
    </location>
    <ligand>
        <name>Mg(2+)</name>
        <dbReference type="ChEBI" id="CHEBI:18420"/>
    </ligand>
</feature>
<dbReference type="Gene3D" id="3.30.310.50">
    <property type="entry name" value="Alpha-D-phosphohexomutase, C-terminal domain"/>
    <property type="match status" value="1"/>
</dbReference>
<evidence type="ECO:0000259" key="10">
    <source>
        <dbReference type="Pfam" id="PF02880"/>
    </source>
</evidence>
<feature type="domain" description="Alpha-D-phosphohexomutase C-terminal" evidence="7">
    <location>
        <begin position="373"/>
        <end position="439"/>
    </location>
</feature>
<feature type="domain" description="Alpha-D-phosphohexomutase alpha/beta/alpha" evidence="8">
    <location>
        <begin position="3"/>
        <end position="135"/>
    </location>
</feature>
<evidence type="ECO:0000256" key="1">
    <source>
        <dbReference type="ARBA" id="ARBA00010231"/>
    </source>
</evidence>
<dbReference type="InterPro" id="IPR005841">
    <property type="entry name" value="Alpha-D-phosphohexomutase_SF"/>
</dbReference>
<evidence type="ECO:0000256" key="5">
    <source>
        <dbReference type="ARBA" id="ARBA00023235"/>
    </source>
</evidence>
<dbReference type="InterPro" id="IPR050060">
    <property type="entry name" value="Phosphoglucosamine_mutase"/>
</dbReference>
<feature type="binding site" evidence="6">
    <location>
        <position position="241"/>
    </location>
    <ligand>
        <name>Mg(2+)</name>
        <dbReference type="ChEBI" id="CHEBI:18420"/>
    </ligand>
</feature>